<dbReference type="EMBL" id="ARYL01000059">
    <property type="protein sequence ID" value="KDA00346.1"/>
    <property type="molecule type" value="Genomic_DNA"/>
</dbReference>
<evidence type="ECO:0000313" key="3">
    <source>
        <dbReference type="Proteomes" id="UP000024942"/>
    </source>
</evidence>
<dbReference type="Pfam" id="PF13471">
    <property type="entry name" value="Transglut_core3"/>
    <property type="match status" value="1"/>
</dbReference>
<protein>
    <recommendedName>
        <fullName evidence="1">Microcin J25-processing protein McjB C-terminal domain-containing protein</fullName>
    </recommendedName>
</protein>
<evidence type="ECO:0000313" key="2">
    <source>
        <dbReference type="EMBL" id="KDA00346.1"/>
    </source>
</evidence>
<dbReference type="AlphaFoldDB" id="A0A059G1P6"/>
<accession>A0A059G1P6</accession>
<dbReference type="InterPro" id="IPR032708">
    <property type="entry name" value="McjB_C"/>
</dbReference>
<evidence type="ECO:0000259" key="1">
    <source>
        <dbReference type="Pfam" id="PF13471"/>
    </source>
</evidence>
<name>A0A059G1P6_9PROT</name>
<organism evidence="2 3">
    <name type="scientific">Hyphomonas oceanitis SCH89</name>
    <dbReference type="NCBI Taxonomy" id="1280953"/>
    <lineage>
        <taxon>Bacteria</taxon>
        <taxon>Pseudomonadati</taxon>
        <taxon>Pseudomonadota</taxon>
        <taxon>Alphaproteobacteria</taxon>
        <taxon>Hyphomonadales</taxon>
        <taxon>Hyphomonadaceae</taxon>
        <taxon>Hyphomonas</taxon>
    </lineage>
</organism>
<dbReference type="OrthoDB" id="119963at2"/>
<gene>
    <name evidence="2" type="ORF">HOC_19401</name>
</gene>
<feature type="domain" description="Microcin J25-processing protein McjB C-terminal" evidence="1">
    <location>
        <begin position="121"/>
        <end position="230"/>
    </location>
</feature>
<reference evidence="2 3" key="1">
    <citation type="journal article" date="2014" name="Antonie Van Leeuwenhoek">
        <title>Hyphomonas beringensis sp. nov. and Hyphomonas chukchiensis sp. nov., isolated from surface seawater of the Bering Sea and Chukchi Sea.</title>
        <authorList>
            <person name="Li C."/>
            <person name="Lai Q."/>
            <person name="Li G."/>
            <person name="Dong C."/>
            <person name="Wang J."/>
            <person name="Liao Y."/>
            <person name="Shao Z."/>
        </authorList>
    </citation>
    <scope>NUCLEOTIDE SEQUENCE [LARGE SCALE GENOMIC DNA]</scope>
    <source>
        <strain evidence="2 3">SCH89</strain>
    </source>
</reference>
<dbReference type="InterPro" id="IPR053521">
    <property type="entry name" value="McjB-like"/>
</dbReference>
<proteinExistence type="predicted"/>
<keyword evidence="3" id="KW-1185">Reference proteome</keyword>
<dbReference type="Proteomes" id="UP000024942">
    <property type="component" value="Unassembled WGS sequence"/>
</dbReference>
<dbReference type="PATRIC" id="fig|1280953.3.peg.3877"/>
<comment type="caution">
    <text evidence="2">The sequence shown here is derived from an EMBL/GenBank/DDBJ whole genome shotgun (WGS) entry which is preliminary data.</text>
</comment>
<dbReference type="NCBIfam" id="NF033537">
    <property type="entry name" value="lasso_biosyn_B2"/>
    <property type="match status" value="1"/>
</dbReference>
<dbReference type="RefSeq" id="WP_035541649.1">
    <property type="nucleotide sequence ID" value="NZ_ARYL01000059.1"/>
</dbReference>
<sequence length="232" mass="25371">MQDDYLFRNGIHACAVGGDYVLLDTALDRYLYLSGSQAAWFSDIAAAPKTGMSGLAGQFAERLCDKHVLTRSKDLGQPIHLTPPCGVHASIYDLDIGQGHAPSLRHLATLVALRAAWGLARRVRGGRLAATLTAAQQWKQTARAKASGSDARAIDLARSFHALTPYCVSIHDACFLRSMLLLQFLAHYGVDADWIFGVRLSPFAAHCWVSRNGIVLNEERDTCADYQTLMVI</sequence>